<gene>
    <name evidence="2" type="ORF">MNOR_LOCUS4228</name>
</gene>
<evidence type="ECO:0000313" key="2">
    <source>
        <dbReference type="EMBL" id="CAL4064767.1"/>
    </source>
</evidence>
<feature type="region of interest" description="Disordered" evidence="1">
    <location>
        <begin position="1"/>
        <end position="20"/>
    </location>
</feature>
<keyword evidence="3" id="KW-1185">Reference proteome</keyword>
<proteinExistence type="predicted"/>
<dbReference type="Proteomes" id="UP001497623">
    <property type="component" value="Unassembled WGS sequence"/>
</dbReference>
<dbReference type="EMBL" id="CAXKWB010001534">
    <property type="protein sequence ID" value="CAL4064767.1"/>
    <property type="molecule type" value="Genomic_DNA"/>
</dbReference>
<protein>
    <submittedName>
        <fullName evidence="2">Uncharacterized protein</fullName>
    </submittedName>
</protein>
<evidence type="ECO:0000256" key="1">
    <source>
        <dbReference type="SAM" id="MobiDB-lite"/>
    </source>
</evidence>
<evidence type="ECO:0000313" key="3">
    <source>
        <dbReference type="Proteomes" id="UP001497623"/>
    </source>
</evidence>
<comment type="caution">
    <text evidence="2">The sequence shown here is derived from an EMBL/GenBank/DDBJ whole genome shotgun (WGS) entry which is preliminary data.</text>
</comment>
<sequence length="160" mass="17775">SFRSNRGTQSHRSSISSVRKKGILKKSGSCATLYAGMEMDNLAGSRCVSRNGSIKMGNKGEDGYDDELSQDDTNKFISADDEWANQQTTKSLTGHRVKFILETGRPDFVSGSYDDIGIEKMERERIDRIEKGKSMDVTNGENEKGGRKCMIFLGLMFLLA</sequence>
<dbReference type="AlphaFoldDB" id="A0AAV2PWT8"/>
<accession>A0AAV2PWT8</accession>
<feature type="non-terminal residue" evidence="2">
    <location>
        <position position="1"/>
    </location>
</feature>
<feature type="non-terminal residue" evidence="2">
    <location>
        <position position="160"/>
    </location>
</feature>
<name>A0AAV2PWT8_MEGNR</name>
<organism evidence="2 3">
    <name type="scientific">Meganyctiphanes norvegica</name>
    <name type="common">Northern krill</name>
    <name type="synonym">Thysanopoda norvegica</name>
    <dbReference type="NCBI Taxonomy" id="48144"/>
    <lineage>
        <taxon>Eukaryota</taxon>
        <taxon>Metazoa</taxon>
        <taxon>Ecdysozoa</taxon>
        <taxon>Arthropoda</taxon>
        <taxon>Crustacea</taxon>
        <taxon>Multicrustacea</taxon>
        <taxon>Malacostraca</taxon>
        <taxon>Eumalacostraca</taxon>
        <taxon>Eucarida</taxon>
        <taxon>Euphausiacea</taxon>
        <taxon>Euphausiidae</taxon>
        <taxon>Meganyctiphanes</taxon>
    </lineage>
</organism>
<reference evidence="2 3" key="1">
    <citation type="submission" date="2024-05" db="EMBL/GenBank/DDBJ databases">
        <authorList>
            <person name="Wallberg A."/>
        </authorList>
    </citation>
    <scope>NUCLEOTIDE SEQUENCE [LARGE SCALE GENOMIC DNA]</scope>
</reference>
<feature type="compositionally biased region" description="Polar residues" evidence="1">
    <location>
        <begin position="1"/>
        <end position="17"/>
    </location>
</feature>